<dbReference type="RefSeq" id="WP_200343342.1">
    <property type="nucleotide sequence ID" value="NZ_NRRL01000126.1"/>
</dbReference>
<evidence type="ECO:0000313" key="2">
    <source>
        <dbReference type="EMBL" id="MBK1670891.1"/>
    </source>
</evidence>
<evidence type="ECO:0000313" key="3">
    <source>
        <dbReference type="Proteomes" id="UP001296873"/>
    </source>
</evidence>
<feature type="region of interest" description="Disordered" evidence="1">
    <location>
        <begin position="14"/>
        <end position="58"/>
    </location>
</feature>
<organism evidence="2 3">
    <name type="scientific">Rhodovibrio sodomensis</name>
    <dbReference type="NCBI Taxonomy" id="1088"/>
    <lineage>
        <taxon>Bacteria</taxon>
        <taxon>Pseudomonadati</taxon>
        <taxon>Pseudomonadota</taxon>
        <taxon>Alphaproteobacteria</taxon>
        <taxon>Rhodospirillales</taxon>
        <taxon>Rhodovibrionaceae</taxon>
        <taxon>Rhodovibrio</taxon>
    </lineage>
</organism>
<accession>A0ABS1DK62</accession>
<evidence type="ECO:0008006" key="4">
    <source>
        <dbReference type="Google" id="ProtNLM"/>
    </source>
</evidence>
<dbReference type="EMBL" id="NRRL01000126">
    <property type="protein sequence ID" value="MBK1670891.1"/>
    <property type="molecule type" value="Genomic_DNA"/>
</dbReference>
<protein>
    <recommendedName>
        <fullName evidence="4">Ribbon-helix-helix protein CopG domain-containing protein</fullName>
    </recommendedName>
</protein>
<dbReference type="InterPro" id="IPR010985">
    <property type="entry name" value="Ribbon_hlx_hlx"/>
</dbReference>
<proteinExistence type="predicted"/>
<dbReference type="Proteomes" id="UP001296873">
    <property type="component" value="Unassembled WGS sequence"/>
</dbReference>
<comment type="caution">
    <text evidence="2">The sequence shown here is derived from an EMBL/GenBank/DDBJ whole genome shotgun (WGS) entry which is preliminary data.</text>
</comment>
<sequence>MTVASLNARLLARKGDARPAPIDTGEGRARPIPSRPAADAWPAPAVWPEEPVAGDPRSRARVSLRLDDARHRRLRLAAIHLDASLQQILTHALDQYLAQVALDCPCMARGRAGSEACQAAAPSGGGAA</sequence>
<keyword evidence="3" id="KW-1185">Reference proteome</keyword>
<feature type="compositionally biased region" description="Low complexity" evidence="1">
    <location>
        <begin position="36"/>
        <end position="53"/>
    </location>
</feature>
<gene>
    <name evidence="2" type="ORF">CKO28_23040</name>
</gene>
<name>A0ABS1DK62_9PROT</name>
<evidence type="ECO:0000256" key="1">
    <source>
        <dbReference type="SAM" id="MobiDB-lite"/>
    </source>
</evidence>
<dbReference type="SUPFAM" id="SSF47598">
    <property type="entry name" value="Ribbon-helix-helix"/>
    <property type="match status" value="1"/>
</dbReference>
<reference evidence="2 3" key="1">
    <citation type="journal article" date="2020" name="Microorganisms">
        <title>Osmotic Adaptation and Compatible Solute Biosynthesis of Phototrophic Bacteria as Revealed from Genome Analyses.</title>
        <authorList>
            <person name="Imhoff J.F."/>
            <person name="Rahn T."/>
            <person name="Kunzel S."/>
            <person name="Keller A."/>
            <person name="Neulinger S.C."/>
        </authorList>
    </citation>
    <scope>NUCLEOTIDE SEQUENCE [LARGE SCALE GENOMIC DNA]</scope>
    <source>
        <strain evidence="2 3">DSM 9895</strain>
    </source>
</reference>